<dbReference type="PANTHER" id="PTHR22916">
    <property type="entry name" value="GLYCOSYLTRANSFERASE"/>
    <property type="match status" value="1"/>
</dbReference>
<protein>
    <submittedName>
        <fullName evidence="4">Glycosyltransferase involved in cell wall bisynthesis</fullName>
    </submittedName>
</protein>
<dbReference type="CDD" id="cd00761">
    <property type="entry name" value="Glyco_tranf_GTA_type"/>
    <property type="match status" value="1"/>
</dbReference>
<dbReference type="Pfam" id="PF00535">
    <property type="entry name" value="Glycos_transf_2"/>
    <property type="match status" value="1"/>
</dbReference>
<dbReference type="PANTHER" id="PTHR22916:SF51">
    <property type="entry name" value="GLYCOSYLTRANSFERASE EPSH-RELATED"/>
    <property type="match status" value="1"/>
</dbReference>
<evidence type="ECO:0000313" key="5">
    <source>
        <dbReference type="Proteomes" id="UP000198705"/>
    </source>
</evidence>
<keyword evidence="5" id="KW-1185">Reference proteome</keyword>
<dbReference type="EMBL" id="FOVN01000005">
    <property type="protein sequence ID" value="SFN86076.1"/>
    <property type="molecule type" value="Genomic_DNA"/>
</dbReference>
<keyword evidence="1" id="KW-0328">Glycosyltransferase</keyword>
<dbReference type="STRING" id="649333.SAMN04487989_10564"/>
<dbReference type="Gene3D" id="3.90.550.10">
    <property type="entry name" value="Spore Coat Polysaccharide Biosynthesis Protein SpsA, Chain A"/>
    <property type="match status" value="1"/>
</dbReference>
<evidence type="ECO:0000313" key="4">
    <source>
        <dbReference type="EMBL" id="SFN86076.1"/>
    </source>
</evidence>
<name>A0A1I5CGN2_9FLAO</name>
<evidence type="ECO:0000259" key="3">
    <source>
        <dbReference type="Pfam" id="PF00535"/>
    </source>
</evidence>
<keyword evidence="2 4" id="KW-0808">Transferase</keyword>
<dbReference type="Proteomes" id="UP000198705">
    <property type="component" value="Unassembled WGS sequence"/>
</dbReference>
<sequence length="362" mass="42158">MSVNPKPIKKPFISIIIPCYNVAKYIFKGLESISNQSYSSWECIVVNDGSTDNTETEIEKWTKKDKRFQLISQVNKGVSAARNAGLKQAKGDCIYFFDPDDLIVQDCLENLIELFHDNIDVVIGKNAEVYGQTTEINKVFEHGITPLKELKKTNFIELTLFHPILVVCWNNLYNAKFIFSNNLTFKEGIVHEDELWVFETLYLAKNIIFNSDVTYYYNVGNKYSITKNYSFNNLKCYITVLDEIFNNYYLKENKQNKLIIGTYILKLQITITAGFFRFIKKNKKLTYKDEGAMLIKNHLNACYISEYINLNPAKSNQFNIFIRYGGANPEAAFKLIRNTNKKNILKFFETSYLKYTYRNKLT</sequence>
<dbReference type="SUPFAM" id="SSF53448">
    <property type="entry name" value="Nucleotide-diphospho-sugar transferases"/>
    <property type="match status" value="1"/>
</dbReference>
<reference evidence="5" key="1">
    <citation type="submission" date="2016-10" db="EMBL/GenBank/DDBJ databases">
        <authorList>
            <person name="Varghese N."/>
            <person name="Submissions S."/>
        </authorList>
    </citation>
    <scope>NUCLEOTIDE SEQUENCE [LARGE SCALE GENOMIC DNA]</scope>
    <source>
        <strain evidence="5">DSM 23925</strain>
    </source>
</reference>
<dbReference type="GO" id="GO:0016758">
    <property type="term" value="F:hexosyltransferase activity"/>
    <property type="evidence" value="ECO:0007669"/>
    <property type="project" value="UniProtKB-ARBA"/>
</dbReference>
<organism evidence="4 5">
    <name type="scientific">Bizionia echini</name>
    <dbReference type="NCBI Taxonomy" id="649333"/>
    <lineage>
        <taxon>Bacteria</taxon>
        <taxon>Pseudomonadati</taxon>
        <taxon>Bacteroidota</taxon>
        <taxon>Flavobacteriia</taxon>
        <taxon>Flavobacteriales</taxon>
        <taxon>Flavobacteriaceae</taxon>
        <taxon>Bizionia</taxon>
    </lineage>
</organism>
<dbReference type="RefSeq" id="WP_092208797.1">
    <property type="nucleotide sequence ID" value="NZ_FOVN01000005.1"/>
</dbReference>
<gene>
    <name evidence="4" type="ORF">SAMN04487989_10564</name>
</gene>
<dbReference type="InterPro" id="IPR029044">
    <property type="entry name" value="Nucleotide-diphossugar_trans"/>
</dbReference>
<dbReference type="InterPro" id="IPR001173">
    <property type="entry name" value="Glyco_trans_2-like"/>
</dbReference>
<evidence type="ECO:0000256" key="1">
    <source>
        <dbReference type="ARBA" id="ARBA00022676"/>
    </source>
</evidence>
<dbReference type="AlphaFoldDB" id="A0A1I5CGN2"/>
<evidence type="ECO:0000256" key="2">
    <source>
        <dbReference type="ARBA" id="ARBA00022679"/>
    </source>
</evidence>
<proteinExistence type="predicted"/>
<dbReference type="OrthoDB" id="597270at2"/>
<feature type="domain" description="Glycosyltransferase 2-like" evidence="3">
    <location>
        <begin position="14"/>
        <end position="147"/>
    </location>
</feature>
<accession>A0A1I5CGN2</accession>